<organism evidence="1 2">
    <name type="scientific">Thiorhodococcus minor</name>
    <dbReference type="NCBI Taxonomy" id="57489"/>
    <lineage>
        <taxon>Bacteria</taxon>
        <taxon>Pseudomonadati</taxon>
        <taxon>Pseudomonadota</taxon>
        <taxon>Gammaproteobacteria</taxon>
        <taxon>Chromatiales</taxon>
        <taxon>Chromatiaceae</taxon>
        <taxon>Thiorhodococcus</taxon>
    </lineage>
</organism>
<proteinExistence type="predicted"/>
<dbReference type="RefSeq" id="WP_164454886.1">
    <property type="nucleotide sequence ID" value="NZ_JAAIJQ010000082.1"/>
</dbReference>
<sequence>MTRETGYDRDVIAWANEQARLLRTGQFDRLDIEHLAEEVEDVGKSEQPELASRMAVLLAHLLKWQFQPARRSRSWEARIRARRDSIERRLRRTPSLKQSLDAPDWWCDTWGDAQTNAIDEAGLSDFPEQCPWTIDQILDPDWRPEA</sequence>
<dbReference type="PANTHER" id="PTHR34235">
    <property type="entry name" value="SLR1203 PROTEIN-RELATED"/>
    <property type="match status" value="1"/>
</dbReference>
<dbReference type="Gene3D" id="1.20.1220.20">
    <property type="entry name" value="Uncharcterised protein PF01724"/>
    <property type="match status" value="1"/>
</dbReference>
<name>A0A6M0K3C8_9GAMM</name>
<dbReference type="PANTHER" id="PTHR34235:SF4">
    <property type="entry name" value="SLR0291 PROTEIN"/>
    <property type="match status" value="1"/>
</dbReference>
<keyword evidence="2" id="KW-1185">Reference proteome</keyword>
<protein>
    <submittedName>
        <fullName evidence="1">DUF29 domain-containing protein</fullName>
    </submittedName>
</protein>
<evidence type="ECO:0000313" key="2">
    <source>
        <dbReference type="Proteomes" id="UP000483379"/>
    </source>
</evidence>
<dbReference type="Proteomes" id="UP000483379">
    <property type="component" value="Unassembled WGS sequence"/>
</dbReference>
<gene>
    <name evidence="1" type="ORF">G3446_20795</name>
</gene>
<dbReference type="AlphaFoldDB" id="A0A6M0K3C8"/>
<dbReference type="InterPro" id="IPR002636">
    <property type="entry name" value="DUF29"/>
</dbReference>
<dbReference type="Pfam" id="PF01724">
    <property type="entry name" value="DUF29"/>
    <property type="match status" value="1"/>
</dbReference>
<comment type="caution">
    <text evidence="1">The sequence shown here is derived from an EMBL/GenBank/DDBJ whole genome shotgun (WGS) entry which is preliminary data.</text>
</comment>
<evidence type="ECO:0000313" key="1">
    <source>
        <dbReference type="EMBL" id="NEV64292.1"/>
    </source>
</evidence>
<reference evidence="1 2" key="1">
    <citation type="submission" date="2020-02" db="EMBL/GenBank/DDBJ databases">
        <title>Genome sequences of Thiorhodococcus mannitoliphagus and Thiorhodococcus minor, purple sulfur photosynthetic bacteria in the gammaproteobacterial family, Chromatiaceae.</title>
        <authorList>
            <person name="Aviles F.A."/>
            <person name="Meyer T.E."/>
            <person name="Kyndt J.A."/>
        </authorList>
    </citation>
    <scope>NUCLEOTIDE SEQUENCE [LARGE SCALE GENOMIC DNA]</scope>
    <source>
        <strain evidence="1 2">DSM 11518</strain>
    </source>
</reference>
<accession>A0A6M0K3C8</accession>
<dbReference type="EMBL" id="JAAIJQ010000082">
    <property type="protein sequence ID" value="NEV64292.1"/>
    <property type="molecule type" value="Genomic_DNA"/>
</dbReference>